<reference evidence="3 4" key="1">
    <citation type="submission" date="2021-10" db="EMBL/GenBank/DDBJ databases">
        <authorList>
            <person name="Grouzdev D.S."/>
            <person name="Pantiukh K.S."/>
            <person name="Krutkina M.S."/>
        </authorList>
    </citation>
    <scope>NUCLEOTIDE SEQUENCE [LARGE SCALE GENOMIC DNA]</scope>
    <source>
        <strain evidence="3 4">Z-7514</strain>
    </source>
</reference>
<evidence type="ECO:0000313" key="4">
    <source>
        <dbReference type="Proteomes" id="UP001199296"/>
    </source>
</evidence>
<keyword evidence="3" id="KW-0966">Cell projection</keyword>
<evidence type="ECO:0000256" key="1">
    <source>
        <dbReference type="ARBA" id="ARBA00022795"/>
    </source>
</evidence>
<keyword evidence="1" id="KW-1005">Bacterial flagellum biogenesis</keyword>
<proteinExistence type="predicted"/>
<keyword evidence="2" id="KW-0175">Coiled coil</keyword>
<name>A0AAW4WZ68_9FIRM</name>
<accession>A0AAW4WZ68</accession>
<dbReference type="Pfam" id="PF05130">
    <property type="entry name" value="FlgN"/>
    <property type="match status" value="1"/>
</dbReference>
<keyword evidence="3" id="KW-0969">Cilium</keyword>
<organism evidence="3 4">
    <name type="scientific">Halanaerobium polyolivorans</name>
    <dbReference type="NCBI Taxonomy" id="2886943"/>
    <lineage>
        <taxon>Bacteria</taxon>
        <taxon>Bacillati</taxon>
        <taxon>Bacillota</taxon>
        <taxon>Clostridia</taxon>
        <taxon>Halanaerobiales</taxon>
        <taxon>Halanaerobiaceae</taxon>
        <taxon>Halanaerobium</taxon>
    </lineage>
</organism>
<dbReference type="AlphaFoldDB" id="A0AAW4WZ68"/>
<dbReference type="InterPro" id="IPR036679">
    <property type="entry name" value="FlgN-like_sf"/>
</dbReference>
<comment type="caution">
    <text evidence="3">The sequence shown here is derived from an EMBL/GenBank/DDBJ whole genome shotgun (WGS) entry which is preliminary data.</text>
</comment>
<gene>
    <name evidence="3" type="ORF">LJ207_07535</name>
</gene>
<dbReference type="GO" id="GO:0044780">
    <property type="term" value="P:bacterial-type flagellum assembly"/>
    <property type="evidence" value="ECO:0007669"/>
    <property type="project" value="InterPro"/>
</dbReference>
<dbReference type="Proteomes" id="UP001199296">
    <property type="component" value="Unassembled WGS sequence"/>
</dbReference>
<evidence type="ECO:0000313" key="3">
    <source>
        <dbReference type="EMBL" id="MCC3145172.1"/>
    </source>
</evidence>
<dbReference type="InterPro" id="IPR007809">
    <property type="entry name" value="FlgN-like"/>
</dbReference>
<feature type="coiled-coil region" evidence="2">
    <location>
        <begin position="97"/>
        <end position="143"/>
    </location>
</feature>
<sequence>MSELKTRLADILRVEKELYQKLFQAAQAKNEALLNNDIDQLLEEVEIDKKIIPLIEDKELARTKTIAEIKKAFKIEEDKDSYSALLKELPADWSAELNPLREELLSLTEEFNSLNKQNQLLLKQALELNQLSLQSILNNLEDQTTYSRPTAEQNQPRILNQQG</sequence>
<keyword evidence="4" id="KW-1185">Reference proteome</keyword>
<keyword evidence="3" id="KW-0282">Flagellum</keyword>
<dbReference type="EMBL" id="JAJFAT010000009">
    <property type="protein sequence ID" value="MCC3145172.1"/>
    <property type="molecule type" value="Genomic_DNA"/>
</dbReference>
<dbReference type="RefSeq" id="WP_229345739.1">
    <property type="nucleotide sequence ID" value="NZ_JAJFAT010000009.1"/>
</dbReference>
<dbReference type="Gene3D" id="1.20.58.300">
    <property type="entry name" value="FlgN-like"/>
    <property type="match status" value="1"/>
</dbReference>
<evidence type="ECO:0000256" key="2">
    <source>
        <dbReference type="SAM" id="Coils"/>
    </source>
</evidence>
<dbReference type="SUPFAM" id="SSF140566">
    <property type="entry name" value="FlgN-like"/>
    <property type="match status" value="1"/>
</dbReference>
<protein>
    <submittedName>
        <fullName evidence="3">Flagellar protein FlgN</fullName>
    </submittedName>
</protein>